<keyword evidence="3" id="KW-1185">Reference proteome</keyword>
<feature type="domain" description="N-acetyltransferase" evidence="1">
    <location>
        <begin position="45"/>
        <end position="193"/>
    </location>
</feature>
<dbReference type="PANTHER" id="PTHR43441">
    <property type="entry name" value="RIBOSOMAL-PROTEIN-SERINE ACETYLTRANSFERASE"/>
    <property type="match status" value="1"/>
</dbReference>
<evidence type="ECO:0000313" key="2">
    <source>
        <dbReference type="EMBL" id="KAF4622273.1"/>
    </source>
</evidence>
<name>A0A8H4VTS9_9AGAR</name>
<dbReference type="Gene3D" id="3.40.630.30">
    <property type="match status" value="1"/>
</dbReference>
<accession>A0A8H4VTS9</accession>
<dbReference type="PROSITE" id="PS51186">
    <property type="entry name" value="GNAT"/>
    <property type="match status" value="1"/>
</dbReference>
<dbReference type="GO" id="GO:1990189">
    <property type="term" value="F:protein N-terminal-serine acetyltransferase activity"/>
    <property type="evidence" value="ECO:0007669"/>
    <property type="project" value="TreeGrafter"/>
</dbReference>
<dbReference type="PANTHER" id="PTHR43441:SF5">
    <property type="entry name" value="FAMILY ACETYLTRANSFERASE, PUTATIVE-RELATED"/>
    <property type="match status" value="1"/>
</dbReference>
<dbReference type="InterPro" id="IPR000182">
    <property type="entry name" value="GNAT_dom"/>
</dbReference>
<dbReference type="AlphaFoldDB" id="A0A8H4VTS9"/>
<protein>
    <recommendedName>
        <fullName evidence="1">N-acetyltransferase domain-containing protein</fullName>
    </recommendedName>
</protein>
<gene>
    <name evidence="2" type="ORF">D9613_009224</name>
</gene>
<comment type="caution">
    <text evidence="2">The sequence shown here is derived from an EMBL/GenBank/DDBJ whole genome shotgun (WGS) entry which is preliminary data.</text>
</comment>
<organism evidence="2 3">
    <name type="scientific">Agrocybe pediades</name>
    <dbReference type="NCBI Taxonomy" id="84607"/>
    <lineage>
        <taxon>Eukaryota</taxon>
        <taxon>Fungi</taxon>
        <taxon>Dikarya</taxon>
        <taxon>Basidiomycota</taxon>
        <taxon>Agaricomycotina</taxon>
        <taxon>Agaricomycetes</taxon>
        <taxon>Agaricomycetidae</taxon>
        <taxon>Agaricales</taxon>
        <taxon>Agaricineae</taxon>
        <taxon>Strophariaceae</taxon>
        <taxon>Agrocybe</taxon>
    </lineage>
</organism>
<dbReference type="Proteomes" id="UP000521872">
    <property type="component" value="Unassembled WGS sequence"/>
</dbReference>
<dbReference type="InterPro" id="IPR016181">
    <property type="entry name" value="Acyl_CoA_acyltransferase"/>
</dbReference>
<dbReference type="GO" id="GO:0008999">
    <property type="term" value="F:protein-N-terminal-alanine acetyltransferase activity"/>
    <property type="evidence" value="ECO:0007669"/>
    <property type="project" value="TreeGrafter"/>
</dbReference>
<reference evidence="2 3" key="1">
    <citation type="submission" date="2019-12" db="EMBL/GenBank/DDBJ databases">
        <authorList>
            <person name="Floudas D."/>
            <person name="Bentzer J."/>
            <person name="Ahren D."/>
            <person name="Johansson T."/>
            <person name="Persson P."/>
            <person name="Tunlid A."/>
        </authorList>
    </citation>
    <scope>NUCLEOTIDE SEQUENCE [LARGE SCALE GENOMIC DNA]</scope>
    <source>
        <strain evidence="2 3">CBS 102.39</strain>
    </source>
</reference>
<evidence type="ECO:0000313" key="3">
    <source>
        <dbReference type="Proteomes" id="UP000521872"/>
    </source>
</evidence>
<evidence type="ECO:0000259" key="1">
    <source>
        <dbReference type="PROSITE" id="PS51186"/>
    </source>
</evidence>
<dbReference type="EMBL" id="JAACJL010000002">
    <property type="protein sequence ID" value="KAF4622273.1"/>
    <property type="molecule type" value="Genomic_DNA"/>
</dbReference>
<dbReference type="SUPFAM" id="SSF55729">
    <property type="entry name" value="Acyl-CoA N-acyltransferases (Nat)"/>
    <property type="match status" value="1"/>
</dbReference>
<dbReference type="Pfam" id="PF13302">
    <property type="entry name" value="Acetyltransf_3"/>
    <property type="match status" value="1"/>
</dbReference>
<proteinExistence type="predicted"/>
<dbReference type="InterPro" id="IPR051908">
    <property type="entry name" value="Ribosomal_N-acetyltransferase"/>
</dbReference>
<sequence>MNSKSNFYFPVPGILESGRVQLTPFSTSAHANLFIEQSLLYPQIFDYLPFGPFKDTNDFIDSFIATRIDPDPGYILFAVWDKTKSNGAEGNGAFAGLIGLINTSKVNLSTEIGCVMILPPFQRTHVTSNAVGLLLKYALNLPAVQPGALGLRRVVWQANVMNAASIRTAERMQFRREGTLRWDRLLPEHKSHLGAGNGKKVRDGDPRSACVGRDTALLGLCWDDWEDGARDKVEAIIGRLR</sequence>